<dbReference type="Proteomes" id="UP001519332">
    <property type="component" value="Unassembled WGS sequence"/>
</dbReference>
<gene>
    <name evidence="2" type="ORF">JOF56_009785</name>
</gene>
<reference evidence="2 3" key="1">
    <citation type="submission" date="2021-03" db="EMBL/GenBank/DDBJ databases">
        <title>Sequencing the genomes of 1000 actinobacteria strains.</title>
        <authorList>
            <person name="Klenk H.-P."/>
        </authorList>
    </citation>
    <scope>NUCLEOTIDE SEQUENCE [LARGE SCALE GENOMIC DNA]</scope>
    <source>
        <strain evidence="2 3">DSM 46670</strain>
    </source>
</reference>
<evidence type="ECO:0000313" key="3">
    <source>
        <dbReference type="Proteomes" id="UP001519332"/>
    </source>
</evidence>
<comment type="caution">
    <text evidence="2">The sequence shown here is derived from an EMBL/GenBank/DDBJ whole genome shotgun (WGS) entry which is preliminary data.</text>
</comment>
<proteinExistence type="predicted"/>
<name>A0ABS4TYD5_9PSEU</name>
<dbReference type="RefSeq" id="WP_209646199.1">
    <property type="nucleotide sequence ID" value="NZ_JAGINW010000001.1"/>
</dbReference>
<keyword evidence="3" id="KW-1185">Reference proteome</keyword>
<organism evidence="2 3">
    <name type="scientific">Kibdelosporangium banguiense</name>
    <dbReference type="NCBI Taxonomy" id="1365924"/>
    <lineage>
        <taxon>Bacteria</taxon>
        <taxon>Bacillati</taxon>
        <taxon>Actinomycetota</taxon>
        <taxon>Actinomycetes</taxon>
        <taxon>Pseudonocardiales</taxon>
        <taxon>Pseudonocardiaceae</taxon>
        <taxon>Kibdelosporangium</taxon>
    </lineage>
</organism>
<evidence type="ECO:0000313" key="2">
    <source>
        <dbReference type="EMBL" id="MBP2329400.1"/>
    </source>
</evidence>
<protein>
    <submittedName>
        <fullName evidence="2">Uncharacterized protein</fullName>
    </submittedName>
</protein>
<feature type="compositionally biased region" description="Basic residues" evidence="1">
    <location>
        <begin position="151"/>
        <end position="161"/>
    </location>
</feature>
<dbReference type="EMBL" id="JAGINW010000001">
    <property type="protein sequence ID" value="MBP2329400.1"/>
    <property type="molecule type" value="Genomic_DNA"/>
</dbReference>
<feature type="region of interest" description="Disordered" evidence="1">
    <location>
        <begin position="149"/>
        <end position="168"/>
    </location>
</feature>
<evidence type="ECO:0000256" key="1">
    <source>
        <dbReference type="SAM" id="MobiDB-lite"/>
    </source>
</evidence>
<accession>A0ABS4TYD5</accession>
<sequence length="355" mass="38529">MDLEYLTRVVALPFRLGRPEDLPVGLAAVREEGSASARKACHYLTAAENGDTQALLEAARRARRHLGEPAHAPVGADPAESEANRDNDLAFGIVRHHGSALQLLVYASTTALTGILEVAADQGSALDEVTWATLVDGFDMTFGWIADPHRNPRPRQVRHPGRAAPPQPDDALRRWVRGHHVFMVLSQSCSLAVSALTHCAMTDDFLGAEAAAGAATRLMHACRAALRYAGDANEAQYNSEIRPTLMPPVAPPKMSGLHWRDHEALVRVLKSSTYAWRWLGESHPHCVDAFRSALDEAYSAHQGVCRHFVGDQSPSLLATARSTRAATSVLEQFRQIRLQSVPEPTTANPADGSAQ</sequence>